<evidence type="ECO:0000313" key="6">
    <source>
        <dbReference type="Proteomes" id="UP000011750"/>
    </source>
</evidence>
<reference evidence="5 6" key="2">
    <citation type="journal article" date="2018" name="Hortic Res">
        <title>Improved Brassica rapa reference genome by single-molecule sequencing and chromosome conformation capture technologies.</title>
        <authorList>
            <person name="Zhang L."/>
            <person name="Cai X."/>
            <person name="Wu J."/>
            <person name="Liu M."/>
            <person name="Grob S."/>
            <person name="Cheng F."/>
            <person name="Liang J."/>
            <person name="Cai C."/>
            <person name="Liu Z."/>
            <person name="Liu B."/>
            <person name="Wang F."/>
            <person name="Li S."/>
            <person name="Liu F."/>
            <person name="Li X."/>
            <person name="Cheng L."/>
            <person name="Yang W."/>
            <person name="Li M.H."/>
            <person name="Grossniklaus U."/>
            <person name="Zheng H."/>
            <person name="Wang X."/>
        </authorList>
    </citation>
    <scope>NUCLEOTIDE SEQUENCE [LARGE SCALE GENOMIC DNA]</scope>
    <source>
        <strain evidence="5 6">cv. Chiifu-401-42</strain>
    </source>
</reference>
<keyword evidence="3" id="KW-0067">ATP-binding</keyword>
<reference evidence="5" key="3">
    <citation type="submission" date="2023-03" db="UniProtKB">
        <authorList>
            <consortium name="EnsemblPlants"/>
        </authorList>
    </citation>
    <scope>IDENTIFICATION</scope>
    <source>
        <strain evidence="5">cv. Chiifu-401-42</strain>
    </source>
</reference>
<evidence type="ECO:0000256" key="2">
    <source>
        <dbReference type="ARBA" id="ARBA00022741"/>
    </source>
</evidence>
<dbReference type="GO" id="GO:0006418">
    <property type="term" value="P:tRNA aminoacylation for protein translation"/>
    <property type="evidence" value="ECO:0007669"/>
    <property type="project" value="InterPro"/>
</dbReference>
<keyword evidence="1" id="KW-0436">Ligase</keyword>
<dbReference type="Gene3D" id="1.20.1250.20">
    <property type="entry name" value="MFS general substrate transporter like domains"/>
    <property type="match status" value="1"/>
</dbReference>
<dbReference type="eggNOG" id="KOG1885">
    <property type="taxonomic scope" value="Eukaryota"/>
</dbReference>
<dbReference type="EnsemblPlants" id="Bra034816.1">
    <property type="protein sequence ID" value="Bra034816.1-P"/>
    <property type="gene ID" value="Bra034816"/>
</dbReference>
<dbReference type="InterPro" id="IPR036259">
    <property type="entry name" value="MFS_trans_sf"/>
</dbReference>
<dbReference type="Proteomes" id="UP000011750">
    <property type="component" value="Chromosome A05"/>
</dbReference>
<dbReference type="AlphaFoldDB" id="M4F170"/>
<evidence type="ECO:0000259" key="4">
    <source>
        <dbReference type="PROSITE" id="PS50862"/>
    </source>
</evidence>
<evidence type="ECO:0000256" key="1">
    <source>
        <dbReference type="ARBA" id="ARBA00022598"/>
    </source>
</evidence>
<dbReference type="InterPro" id="IPR006195">
    <property type="entry name" value="aa-tRNA-synth_II"/>
</dbReference>
<dbReference type="InterPro" id="IPR004364">
    <property type="entry name" value="Aa-tRNA-synt_II"/>
</dbReference>
<dbReference type="eggNOG" id="KOG1237">
    <property type="taxonomic scope" value="Eukaryota"/>
</dbReference>
<dbReference type="PANTHER" id="PTHR42918">
    <property type="entry name" value="LYSYL-TRNA SYNTHETASE"/>
    <property type="match status" value="1"/>
</dbReference>
<proteinExistence type="predicted"/>
<dbReference type="HOGENOM" id="CLU_1356375_0_0_1"/>
<dbReference type="InParanoid" id="M4F170"/>
<feature type="domain" description="Aminoacyl-transfer RNA synthetases class-II family profile" evidence="4">
    <location>
        <begin position="146"/>
        <end position="184"/>
    </location>
</feature>
<dbReference type="Gramene" id="Bra034816.1">
    <property type="protein sequence ID" value="Bra034816.1-P"/>
    <property type="gene ID" value="Bra034816"/>
</dbReference>
<keyword evidence="6" id="KW-1185">Reference proteome</keyword>
<dbReference type="GO" id="GO:0005524">
    <property type="term" value="F:ATP binding"/>
    <property type="evidence" value="ECO:0007669"/>
    <property type="project" value="InterPro"/>
</dbReference>
<dbReference type="GO" id="GO:0004812">
    <property type="term" value="F:aminoacyl-tRNA ligase activity"/>
    <property type="evidence" value="ECO:0007669"/>
    <property type="project" value="InterPro"/>
</dbReference>
<dbReference type="PANTHER" id="PTHR42918:SF9">
    <property type="entry name" value="LYSINE--TRNA LIGASE"/>
    <property type="match status" value="1"/>
</dbReference>
<accession>M4F170</accession>
<protein>
    <recommendedName>
        <fullName evidence="4">Aminoacyl-transfer RNA synthetases class-II family profile domain-containing protein</fullName>
    </recommendedName>
</protein>
<organism evidence="5 6">
    <name type="scientific">Brassica campestris</name>
    <name type="common">Field mustard</name>
    <dbReference type="NCBI Taxonomy" id="3711"/>
    <lineage>
        <taxon>Eukaryota</taxon>
        <taxon>Viridiplantae</taxon>
        <taxon>Streptophyta</taxon>
        <taxon>Embryophyta</taxon>
        <taxon>Tracheophyta</taxon>
        <taxon>Spermatophyta</taxon>
        <taxon>Magnoliopsida</taxon>
        <taxon>eudicotyledons</taxon>
        <taxon>Gunneridae</taxon>
        <taxon>Pentapetalae</taxon>
        <taxon>rosids</taxon>
        <taxon>malvids</taxon>
        <taxon>Brassicales</taxon>
        <taxon>Brassicaceae</taxon>
        <taxon>Brassiceae</taxon>
        <taxon>Brassica</taxon>
    </lineage>
</organism>
<sequence length="202" mass="22314">MMAEGEKRRGLSKSCALLIVIAGIERYAFKGVASNLVTYLTDVVKMSNSRAATTVNTWSGFTFMLPLFSAPFADSYWDRFFTILASSSLYFVTIGSVAKSDDYSRVLADPLYTMMIRQALYSTDETCQANEFRSQEGRDETFCNALEYGLAPTGGWGLGIDRLAMLLTDSQNIKEVILFPAMRPQDDPATVKGSLQADNKGE</sequence>
<evidence type="ECO:0000313" key="5">
    <source>
        <dbReference type="EnsemblPlants" id="Bra034816.1-P"/>
    </source>
</evidence>
<dbReference type="Gene3D" id="3.30.930.10">
    <property type="entry name" value="Bira Bifunctional Protein, Domain 2"/>
    <property type="match status" value="1"/>
</dbReference>
<dbReference type="PROSITE" id="PS50862">
    <property type="entry name" value="AA_TRNA_LIGASE_II"/>
    <property type="match status" value="1"/>
</dbReference>
<dbReference type="Pfam" id="PF00152">
    <property type="entry name" value="tRNA-synt_2"/>
    <property type="match status" value="1"/>
</dbReference>
<reference evidence="5 6" key="1">
    <citation type="journal article" date="2011" name="Nat. Genet.">
        <title>The genome of the mesopolyploid crop species Brassica rapa.</title>
        <authorList>
            <consortium name="Brassica rapa Genome Sequencing Project Consortium"/>
            <person name="Wang X."/>
            <person name="Wang H."/>
            <person name="Wang J."/>
            <person name="Sun R."/>
            <person name="Wu J."/>
            <person name="Liu S."/>
            <person name="Bai Y."/>
            <person name="Mun J.H."/>
            <person name="Bancroft I."/>
            <person name="Cheng F."/>
            <person name="Huang S."/>
            <person name="Li X."/>
            <person name="Hua W."/>
            <person name="Wang J."/>
            <person name="Wang X."/>
            <person name="Freeling M."/>
            <person name="Pires J.C."/>
            <person name="Paterson A.H."/>
            <person name="Chalhoub B."/>
            <person name="Wang B."/>
            <person name="Hayward A."/>
            <person name="Sharpe A.G."/>
            <person name="Park B.S."/>
            <person name="Weisshaar B."/>
            <person name="Liu B."/>
            <person name="Li B."/>
            <person name="Liu B."/>
            <person name="Tong C."/>
            <person name="Song C."/>
            <person name="Duran C."/>
            <person name="Peng C."/>
            <person name="Geng C."/>
            <person name="Koh C."/>
            <person name="Lin C."/>
            <person name="Edwards D."/>
            <person name="Mu D."/>
            <person name="Shen D."/>
            <person name="Soumpourou E."/>
            <person name="Li F."/>
            <person name="Fraser F."/>
            <person name="Conant G."/>
            <person name="Lassalle G."/>
            <person name="King G.J."/>
            <person name="Bonnema G."/>
            <person name="Tang H."/>
            <person name="Wang H."/>
            <person name="Belcram H."/>
            <person name="Zhou H."/>
            <person name="Hirakawa H."/>
            <person name="Abe H."/>
            <person name="Guo H."/>
            <person name="Wang H."/>
            <person name="Jin H."/>
            <person name="Parkin I.A."/>
            <person name="Batley J."/>
            <person name="Kim J.S."/>
            <person name="Just J."/>
            <person name="Li J."/>
            <person name="Xu J."/>
            <person name="Deng J."/>
            <person name="Kim J.A."/>
            <person name="Li J."/>
            <person name="Yu J."/>
            <person name="Meng J."/>
            <person name="Wang J."/>
            <person name="Min J."/>
            <person name="Poulain J."/>
            <person name="Wang J."/>
            <person name="Hatakeyama K."/>
            <person name="Wu K."/>
            <person name="Wang L."/>
            <person name="Fang L."/>
            <person name="Trick M."/>
            <person name="Links M.G."/>
            <person name="Zhao M."/>
            <person name="Jin M."/>
            <person name="Ramchiary N."/>
            <person name="Drou N."/>
            <person name="Berkman P.J."/>
            <person name="Cai Q."/>
            <person name="Huang Q."/>
            <person name="Li R."/>
            <person name="Tabata S."/>
            <person name="Cheng S."/>
            <person name="Zhang S."/>
            <person name="Zhang S."/>
            <person name="Huang S."/>
            <person name="Sato S."/>
            <person name="Sun S."/>
            <person name="Kwon S.J."/>
            <person name="Choi S.R."/>
            <person name="Lee T.H."/>
            <person name="Fan W."/>
            <person name="Zhao X."/>
            <person name="Tan X."/>
            <person name="Xu X."/>
            <person name="Wang Y."/>
            <person name="Qiu Y."/>
            <person name="Yin Y."/>
            <person name="Li Y."/>
            <person name="Du Y."/>
            <person name="Liao Y."/>
            <person name="Lim Y."/>
            <person name="Narusaka Y."/>
            <person name="Wang Y."/>
            <person name="Wang Z."/>
            <person name="Li Z."/>
            <person name="Wang Z."/>
            <person name="Xiong Z."/>
            <person name="Zhang Z."/>
        </authorList>
    </citation>
    <scope>NUCLEOTIDE SEQUENCE [LARGE SCALE GENOMIC DNA]</scope>
    <source>
        <strain evidence="5 6">cv. Chiifu-401-42</strain>
    </source>
</reference>
<dbReference type="InterPro" id="IPR045864">
    <property type="entry name" value="aa-tRNA-synth_II/BPL/LPL"/>
</dbReference>
<dbReference type="SUPFAM" id="SSF55681">
    <property type="entry name" value="Class II aaRS and biotin synthetases"/>
    <property type="match status" value="1"/>
</dbReference>
<keyword evidence="2" id="KW-0547">Nucleotide-binding</keyword>
<evidence type="ECO:0000256" key="3">
    <source>
        <dbReference type="ARBA" id="ARBA00022840"/>
    </source>
</evidence>
<name>M4F170_BRACM</name>